<dbReference type="PANTHER" id="PTHR30636">
    <property type="entry name" value="UPF0701 PROTEIN YICC"/>
    <property type="match status" value="1"/>
</dbReference>
<evidence type="ECO:0000313" key="11">
    <source>
        <dbReference type="Proteomes" id="UP000274630"/>
    </source>
</evidence>
<dbReference type="Proteomes" id="UP000274630">
    <property type="component" value="Chromosome"/>
</dbReference>
<dbReference type="Pfam" id="PF08340">
    <property type="entry name" value="YicC-like_C"/>
    <property type="match status" value="1"/>
</dbReference>
<feature type="domain" description="Endoribonuclease YicC-like C-terminal" evidence="7">
    <location>
        <begin position="175"/>
        <end position="289"/>
    </location>
</feature>
<evidence type="ECO:0000259" key="7">
    <source>
        <dbReference type="Pfam" id="PF08340"/>
    </source>
</evidence>
<comment type="similarity">
    <text evidence="5">Belongs to the YicC/YloC family.</text>
</comment>
<keyword evidence="4" id="KW-0378">Hydrolase</keyword>
<reference evidence="8" key="2">
    <citation type="submission" date="2004-06" db="EMBL/GenBank/DDBJ databases">
        <authorList>
            <person name="Gloeckner G."/>
            <person name="Schilhabel M."/>
            <person name="Lehmann R."/>
            <person name="Platzer M."/>
        </authorList>
    </citation>
    <scope>NUCLEOTIDE SEQUENCE</scope>
    <source>
        <strain evidence="8">PBi</strain>
    </source>
</reference>
<feature type="domain" description="Endoribonuclease YicC-like N-terminal" evidence="6">
    <location>
        <begin position="1"/>
        <end position="156"/>
    </location>
</feature>
<keyword evidence="11" id="KW-1185">Reference proteome</keyword>
<reference evidence="8 10" key="1">
    <citation type="journal article" date="2004" name="Nucleic Acids Res.">
        <title>Comparative analysis of the Borrelia garinii genome.</title>
        <authorList>
            <person name="Glockner G."/>
            <person name="Lehmann R."/>
            <person name="Romualdi A."/>
            <person name="Pradella S."/>
            <person name="Schulte-Spechtel U."/>
            <person name="Schilhabel M."/>
            <person name="Wilske B."/>
            <person name="Suhnel J."/>
            <person name="Platzer M."/>
        </authorList>
    </citation>
    <scope>NUCLEOTIDE SEQUENCE [LARGE SCALE GENOMIC DNA]</scope>
    <source>
        <strain evidence="10">ATCC BAA-2496 / DSM 23469 / PBi</strain>
        <strain evidence="8">PBi</strain>
    </source>
</reference>
<evidence type="ECO:0000313" key="10">
    <source>
        <dbReference type="Proteomes" id="UP000002276"/>
    </source>
</evidence>
<name>A0A7I6GX28_BORGP</name>
<protein>
    <submittedName>
        <fullName evidence="9">YicC family protein</fullName>
    </submittedName>
</protein>
<dbReference type="Pfam" id="PF03755">
    <property type="entry name" value="YicC-like_N"/>
    <property type="match status" value="1"/>
</dbReference>
<dbReference type="GeneID" id="45161617"/>
<dbReference type="PANTHER" id="PTHR30636:SF3">
    <property type="entry name" value="UPF0701 PROTEIN YICC"/>
    <property type="match status" value="1"/>
</dbReference>
<dbReference type="InterPro" id="IPR013527">
    <property type="entry name" value="YicC-like_N"/>
</dbReference>
<dbReference type="GO" id="GO:0016787">
    <property type="term" value="F:hydrolase activity"/>
    <property type="evidence" value="ECO:0007669"/>
    <property type="project" value="UniProtKB-KW"/>
</dbReference>
<reference evidence="9" key="3">
    <citation type="journal article" date="2018" name="PLoS ONE">
        <title>The genus Borrelia reloaded.</title>
        <authorList>
            <person name="Margos G."/>
            <person name="Gofton A."/>
            <person name="Wibberg D."/>
            <person name="Dangel A."/>
            <person name="Marosevic D."/>
            <person name="Loh S.M."/>
            <person name="Oskam C."/>
            <person name="Fingerle V."/>
        </authorList>
    </citation>
    <scope>NUCLEOTIDE SEQUENCE</scope>
    <source>
        <strain evidence="9">PBi</strain>
    </source>
</reference>
<evidence type="ECO:0000256" key="5">
    <source>
        <dbReference type="ARBA" id="ARBA00035648"/>
    </source>
</evidence>
<proteinExistence type="inferred from homology"/>
<dbReference type="RefSeq" id="WP_011194109.1">
    <property type="nucleotide sequence ID" value="NC_006156.1"/>
</dbReference>
<dbReference type="AlphaFoldDB" id="A0A7I6GX28"/>
<comment type="cofactor">
    <cofactor evidence="1">
        <name>a divalent metal cation</name>
        <dbReference type="ChEBI" id="CHEBI:60240"/>
    </cofactor>
</comment>
<dbReference type="InterPro" id="IPR013551">
    <property type="entry name" value="YicC-like_C"/>
</dbReference>
<gene>
    <name evidence="8" type="ordered locus">BG0843</name>
    <name evidence="9" type="ORF">DB299_00130</name>
</gene>
<sequence>MKSMTGFFHLEKIIGNYMFSVNLKSYNGKFLEFKLRLPEIFTSYDLDIRNLISKYISRGNVFLNVGYKELVPSMNFTVNPNYIEAISRLRDSLAHTDLNIKNELSLGDFLSLKGALIIVDEDTEHQEEIYGLFKGVLEETLFHYNNARSFEGENTKSDIVSTLALIERDLKIVKNACNDINVRLFASIKENISKLMDEFRDLNIAEEAAKMAIRLDINEEIIRLDSHIEVFYKNLEYEICGKVLEFISQEMHREITTMSNKAVDLDIKNLILNMKLNLEKIKEQIRNVE</sequence>
<evidence type="ECO:0000259" key="6">
    <source>
        <dbReference type="Pfam" id="PF03755"/>
    </source>
</evidence>
<evidence type="ECO:0000313" key="9">
    <source>
        <dbReference type="EMBL" id="AZA27096.1"/>
    </source>
</evidence>
<dbReference type="EMBL" id="CP028872">
    <property type="protein sequence ID" value="AZA27096.1"/>
    <property type="molecule type" value="Genomic_DNA"/>
</dbReference>
<dbReference type="KEGG" id="bga:BG0843"/>
<evidence type="ECO:0000313" key="8">
    <source>
        <dbReference type="EMBL" id="AAU07665.1"/>
    </source>
</evidence>
<dbReference type="Proteomes" id="UP000002276">
    <property type="component" value="Chromosome"/>
</dbReference>
<organism evidence="8 10">
    <name type="scientific">Borrelia garinii subsp. bavariensis (strain ATCC BAA-2496 / DSM 23469 / PBi)</name>
    <name type="common">Borreliella bavariensis</name>
    <dbReference type="NCBI Taxonomy" id="290434"/>
    <lineage>
        <taxon>Bacteria</taxon>
        <taxon>Pseudomonadati</taxon>
        <taxon>Spirochaetota</taxon>
        <taxon>Spirochaetia</taxon>
        <taxon>Spirochaetales</taxon>
        <taxon>Borreliaceae</taxon>
        <taxon>Borreliella</taxon>
    </lineage>
</organism>
<evidence type="ECO:0000256" key="1">
    <source>
        <dbReference type="ARBA" id="ARBA00001968"/>
    </source>
</evidence>
<keyword evidence="3" id="KW-0255">Endonuclease</keyword>
<evidence type="ECO:0000256" key="3">
    <source>
        <dbReference type="ARBA" id="ARBA00022759"/>
    </source>
</evidence>
<dbReference type="EMBL" id="CP000013">
    <property type="protein sequence ID" value="AAU07665.1"/>
    <property type="molecule type" value="Genomic_DNA"/>
</dbReference>
<dbReference type="GO" id="GO:0004521">
    <property type="term" value="F:RNA endonuclease activity"/>
    <property type="evidence" value="ECO:0007669"/>
    <property type="project" value="InterPro"/>
</dbReference>
<accession>A0A7I6GX28</accession>
<evidence type="ECO:0000256" key="2">
    <source>
        <dbReference type="ARBA" id="ARBA00022722"/>
    </source>
</evidence>
<reference evidence="11" key="4">
    <citation type="submission" date="2018-04" db="EMBL/GenBank/DDBJ databases">
        <title>Whole Genome Assembly of Borrelia bavariensis PBi.</title>
        <authorList>
            <person name="Margos G."/>
        </authorList>
    </citation>
    <scope>NUCLEOTIDE SEQUENCE [LARGE SCALE GENOMIC DNA]</scope>
    <source>
        <strain evidence="11">PBi</strain>
    </source>
</reference>
<dbReference type="InterPro" id="IPR005229">
    <property type="entry name" value="YicC/YloC-like"/>
</dbReference>
<evidence type="ECO:0000256" key="4">
    <source>
        <dbReference type="ARBA" id="ARBA00022801"/>
    </source>
</evidence>
<dbReference type="NCBIfam" id="TIGR00255">
    <property type="entry name" value="YicC/YloC family endoribonuclease"/>
    <property type="match status" value="1"/>
</dbReference>
<dbReference type="OrthoDB" id="9771229at2"/>
<keyword evidence="2" id="KW-0540">Nuclease</keyword>